<name>A0A514CT02_9CAUD</name>
<accession>A0A514CT02</accession>
<protein>
    <submittedName>
        <fullName evidence="1">Uncharacterized protein</fullName>
    </submittedName>
</protein>
<dbReference type="Proteomes" id="UP000320799">
    <property type="component" value="Segment"/>
</dbReference>
<reference evidence="1 2" key="1">
    <citation type="submission" date="2019-06" db="EMBL/GenBank/DDBJ databases">
        <authorList>
            <person name="Kincaid V.D."/>
            <person name="Fuller A."/>
            <person name="Hodges K."/>
            <person name="Bansal M."/>
            <person name="Essig J."/>
            <person name="Johnson A."/>
        </authorList>
    </citation>
    <scope>NUCLEOTIDE SEQUENCE [LARGE SCALE GENOMIC DNA]</scope>
</reference>
<dbReference type="EMBL" id="MN094788">
    <property type="protein sequence ID" value="QDH83611.1"/>
    <property type="molecule type" value="Genomic_DNA"/>
</dbReference>
<dbReference type="RefSeq" id="YP_009903810.1">
    <property type="nucleotide sequence ID" value="NC_049849.1"/>
</dbReference>
<keyword evidence="2" id="KW-1185">Reference proteome</keyword>
<evidence type="ECO:0000313" key="2">
    <source>
        <dbReference type="Proteomes" id="UP000320799"/>
    </source>
</evidence>
<organism evidence="1 2">
    <name type="scientific">Achromobacter phage Motura</name>
    <dbReference type="NCBI Taxonomy" id="2591403"/>
    <lineage>
        <taxon>Viruses</taxon>
        <taxon>Duplodnaviria</taxon>
        <taxon>Heunggongvirae</taxon>
        <taxon>Uroviricota</taxon>
        <taxon>Caudoviricetes</taxon>
        <taxon>Moturavirus</taxon>
        <taxon>Moturavirus motura</taxon>
    </lineage>
</organism>
<dbReference type="GeneID" id="56136086"/>
<sequence length="556" mass="62542">MEIQAAYRLLALKPTPDVKKTWAFYSKLGADEREFLAHKLPTLVTGWFSGDFMMQNKSERLHSAALEARTYDKVDAIAVAMAHLQVLAKPKVPKLLYRSTKVNKEDEQIPVGGTLELNKKNTFSPILSFSDVALKKFQAYDKLTVSWKPDRRLVLADHASIKIITDRLFKMFVALDAAHKEGGDPKFATFYRSAAFMWGRAHKQLDDYTDEREFIVFIPGNESIKTTVIRNPILDKNAKTIFEPGKPSKGLPGVPTTQNFNWGPGSKLKDTVYKPKFGPELLGKAFNSQFGPLLVIGIDEPSLVRVWQPGWNVPKKTGYKSLQMQVYLGAFKAAVPASDMTKYETFMQMAHSNAQKKPESEIIPNKPWDNVFKKGGKLPSIGPKPAYGFDLVARTFNSTYGPLIVTDLAGGDNMKAWHPDWKHPEVVSYLVLGDKVNRKEVEHALPYSKKHEFHSYFLKALSRRQELEKEPGAQAEKKSPTLIGKFYMTTEGIGLIVGHGTGGAWLVYIPHNKSYVNVPESGIKETIPSWYVTKLEKKWDLAELTKAEHTAQQNKG</sequence>
<proteinExistence type="predicted"/>
<dbReference type="KEGG" id="vg:56136086"/>
<evidence type="ECO:0000313" key="1">
    <source>
        <dbReference type="EMBL" id="QDH83611.1"/>
    </source>
</evidence>